<reference evidence="2" key="1">
    <citation type="submission" date="2016-10" db="EMBL/GenBank/DDBJ databases">
        <title>The assassin bug Pristhesancus plagipennis produces two different types of venom.</title>
        <authorList>
            <person name="Walker A.A."/>
            <person name="Herzig V."/>
            <person name="Jin J."/>
            <person name="Fry B.G."/>
            <person name="King G.F."/>
        </authorList>
    </citation>
    <scope>NUCLEOTIDE SEQUENCE</scope>
    <source>
        <tissue evidence="2">Venom/labial glands</tissue>
    </source>
</reference>
<evidence type="ECO:0000256" key="1">
    <source>
        <dbReference type="SAM" id="SignalP"/>
    </source>
</evidence>
<keyword evidence="1" id="KW-0732">Signal</keyword>
<name>A0A2K8JML5_PRIPG</name>
<sequence>MELTLRVATFVCMLALAMGSTHYNINKEVEALLVNLNELLASKKMDTSVIPDLGVEAAPVFIGTTVRDFTTMYRTGDCELWVDGENLKIKMNVGLKQMTVHVFLVPYLGGPGTYSFEGASAEVGLTLKPNEAGSCTTDWDYLNITTLGNVLTHTFNKQYDGKSAPEEMTKLIIPYYNKYFNNNEIFSIKNLNKFLNICDHTETTFRKYLPKINE</sequence>
<protein>
    <submittedName>
        <fullName evidence="2">Secreted venom protein family 5 protein</fullName>
    </submittedName>
</protein>
<evidence type="ECO:0000313" key="2">
    <source>
        <dbReference type="EMBL" id="ATU83068.1"/>
    </source>
</evidence>
<proteinExistence type="evidence at transcript level"/>
<feature type="chain" id="PRO_5014810592" evidence="1">
    <location>
        <begin position="20"/>
        <end position="214"/>
    </location>
</feature>
<dbReference type="EMBL" id="KY031317">
    <property type="protein sequence ID" value="ATU83068.1"/>
    <property type="molecule type" value="mRNA"/>
</dbReference>
<accession>A0A2K8JML5</accession>
<dbReference type="AlphaFoldDB" id="A0A2K8JML5"/>
<organism evidence="2">
    <name type="scientific">Pristhesancus plagipennis</name>
    <name type="common">Common assassin bug</name>
    <dbReference type="NCBI Taxonomy" id="1955184"/>
    <lineage>
        <taxon>Eukaryota</taxon>
        <taxon>Metazoa</taxon>
        <taxon>Ecdysozoa</taxon>
        <taxon>Arthropoda</taxon>
        <taxon>Hexapoda</taxon>
        <taxon>Insecta</taxon>
        <taxon>Pterygota</taxon>
        <taxon>Neoptera</taxon>
        <taxon>Paraneoptera</taxon>
        <taxon>Hemiptera</taxon>
        <taxon>Heteroptera</taxon>
        <taxon>Panheteroptera</taxon>
        <taxon>Cimicomorpha</taxon>
        <taxon>Reduviidae</taxon>
        <taxon>Harpactorinae</taxon>
        <taxon>Harpactorini</taxon>
        <taxon>Pristhesancus</taxon>
    </lineage>
</organism>
<feature type="signal peptide" evidence="1">
    <location>
        <begin position="1"/>
        <end position="19"/>
    </location>
</feature>